<evidence type="ECO:0000256" key="6">
    <source>
        <dbReference type="ARBA" id="ARBA00022692"/>
    </source>
</evidence>
<evidence type="ECO:0000313" key="16">
    <source>
        <dbReference type="Proteomes" id="UP000252086"/>
    </source>
</evidence>
<keyword evidence="10 14" id="KW-0046">Antibiotic resistance</keyword>
<keyword evidence="5 14" id="KW-1003">Cell membrane</keyword>
<proteinExistence type="inferred from homology"/>
<feature type="transmembrane region" description="Helical" evidence="14">
    <location>
        <begin position="244"/>
        <end position="265"/>
    </location>
</feature>
<feature type="transmembrane region" description="Helical" evidence="14">
    <location>
        <begin position="116"/>
        <end position="132"/>
    </location>
</feature>
<dbReference type="GO" id="GO:0005886">
    <property type="term" value="C:plasma membrane"/>
    <property type="evidence" value="ECO:0007669"/>
    <property type="project" value="UniProtKB-SubCell"/>
</dbReference>
<feature type="transmembrane region" description="Helical" evidence="14">
    <location>
        <begin position="40"/>
        <end position="59"/>
    </location>
</feature>
<dbReference type="GO" id="GO:0071555">
    <property type="term" value="P:cell wall organization"/>
    <property type="evidence" value="ECO:0007669"/>
    <property type="project" value="UniProtKB-KW"/>
</dbReference>
<comment type="caution">
    <text evidence="15">The sequence shown here is derived from an EMBL/GenBank/DDBJ whole genome shotgun (WGS) entry which is preliminary data.</text>
</comment>
<dbReference type="EC" id="3.6.1.27" evidence="3 14"/>
<feature type="transmembrane region" description="Helical" evidence="14">
    <location>
        <begin position="144"/>
        <end position="165"/>
    </location>
</feature>
<dbReference type="GO" id="GO:0008360">
    <property type="term" value="P:regulation of cell shape"/>
    <property type="evidence" value="ECO:0007669"/>
    <property type="project" value="UniProtKB-KW"/>
</dbReference>
<dbReference type="NCBIfam" id="NF001393">
    <property type="entry name" value="PRK00281.2-4"/>
    <property type="match status" value="1"/>
</dbReference>
<evidence type="ECO:0000256" key="10">
    <source>
        <dbReference type="ARBA" id="ARBA00023251"/>
    </source>
</evidence>
<keyword evidence="8 14" id="KW-1133">Transmembrane helix</keyword>
<comment type="function">
    <text evidence="14">Catalyzes the dephosphorylation of undecaprenyl diphosphate (UPP). Confers resistance to bacitracin.</text>
</comment>
<evidence type="ECO:0000256" key="2">
    <source>
        <dbReference type="ARBA" id="ARBA00010621"/>
    </source>
</evidence>
<evidence type="ECO:0000256" key="9">
    <source>
        <dbReference type="ARBA" id="ARBA00023136"/>
    </source>
</evidence>
<evidence type="ECO:0000256" key="13">
    <source>
        <dbReference type="ARBA" id="ARBA00047594"/>
    </source>
</evidence>
<keyword evidence="14" id="KW-0961">Cell wall biogenesis/degradation</keyword>
<dbReference type="InterPro" id="IPR003824">
    <property type="entry name" value="UppP"/>
</dbReference>
<keyword evidence="14" id="KW-0573">Peptidoglycan synthesis</keyword>
<evidence type="ECO:0000313" key="15">
    <source>
        <dbReference type="EMBL" id="RBO85029.1"/>
    </source>
</evidence>
<keyword evidence="6 14" id="KW-0812">Transmembrane</keyword>
<evidence type="ECO:0000256" key="1">
    <source>
        <dbReference type="ARBA" id="ARBA00004651"/>
    </source>
</evidence>
<keyword evidence="14" id="KW-0133">Cell shape</keyword>
<organism evidence="15 16">
    <name type="scientific">Marinomonas aquiplantarum</name>
    <dbReference type="NCBI Taxonomy" id="491951"/>
    <lineage>
        <taxon>Bacteria</taxon>
        <taxon>Pseudomonadati</taxon>
        <taxon>Pseudomonadota</taxon>
        <taxon>Gammaproteobacteria</taxon>
        <taxon>Oceanospirillales</taxon>
        <taxon>Oceanospirillaceae</taxon>
        <taxon>Marinomonas</taxon>
    </lineage>
</organism>
<dbReference type="GO" id="GO:0050380">
    <property type="term" value="F:undecaprenyl-diphosphatase activity"/>
    <property type="evidence" value="ECO:0007669"/>
    <property type="project" value="UniProtKB-UniRule"/>
</dbReference>
<feature type="transmembrane region" description="Helical" evidence="14">
    <location>
        <begin position="85"/>
        <end position="104"/>
    </location>
</feature>
<reference evidence="15 16" key="1">
    <citation type="submission" date="2018-06" db="EMBL/GenBank/DDBJ databases">
        <title>Genomic Encyclopedia of Type Strains, Phase III (KMG-III): the genomes of soil and plant-associated and newly described type strains.</title>
        <authorList>
            <person name="Whitman W."/>
        </authorList>
    </citation>
    <scope>NUCLEOTIDE SEQUENCE [LARGE SCALE GENOMIC DNA]</scope>
    <source>
        <strain evidence="15 16">CECT 7732</strain>
    </source>
</reference>
<keyword evidence="9 14" id="KW-0472">Membrane</keyword>
<comment type="subcellular location">
    <subcellularLocation>
        <location evidence="1 14">Cell membrane</location>
        <topology evidence="1 14">Multi-pass membrane protein</topology>
    </subcellularLocation>
</comment>
<dbReference type="HAMAP" id="MF_01006">
    <property type="entry name" value="Undec_diphosphatase"/>
    <property type="match status" value="1"/>
</dbReference>
<keyword evidence="7 14" id="KW-0378">Hydrolase</keyword>
<dbReference type="Proteomes" id="UP000252086">
    <property type="component" value="Unassembled WGS sequence"/>
</dbReference>
<evidence type="ECO:0000256" key="11">
    <source>
        <dbReference type="ARBA" id="ARBA00032707"/>
    </source>
</evidence>
<dbReference type="PANTHER" id="PTHR30622:SF4">
    <property type="entry name" value="UNDECAPRENYL-DIPHOSPHATASE"/>
    <property type="match status" value="1"/>
</dbReference>
<dbReference type="Pfam" id="PF02673">
    <property type="entry name" value="BacA"/>
    <property type="match status" value="1"/>
</dbReference>
<evidence type="ECO:0000256" key="4">
    <source>
        <dbReference type="ARBA" id="ARBA00021581"/>
    </source>
</evidence>
<dbReference type="PANTHER" id="PTHR30622">
    <property type="entry name" value="UNDECAPRENYL-DIPHOSPHATASE"/>
    <property type="match status" value="1"/>
</dbReference>
<comment type="miscellaneous">
    <text evidence="14">Bacitracin is thought to be involved in the inhibition of peptidoglycan synthesis by sequestering undecaprenyl diphosphate, thereby reducing the pool of lipid carrier available.</text>
</comment>
<evidence type="ECO:0000256" key="8">
    <source>
        <dbReference type="ARBA" id="ARBA00022989"/>
    </source>
</evidence>
<sequence>MLWYHIVFLALIQGLTEFLPISSSAHLILPAQLLNWPDQGLAFDVAVHVGTLAAIVWYFRADLWKIICAWVGSVSGKGGSNDSKLAWWIVLATIPACVAGMVFDDFISTHLRSIEVIAYTTIGFGVLLWLADRFGRSYKTQQDLAFKNVLAIGLAQALALIPGTSRSGITMTAARSLGFTRETSARFSFLLSIPLITAAGSLKLIELMSSAIVVDWSSLIMGVILSAISAYLCIYLFLKWLNTIGFFPFFIYRLVLGVILLFMVYA</sequence>
<dbReference type="GO" id="GO:0046677">
    <property type="term" value="P:response to antibiotic"/>
    <property type="evidence" value="ECO:0007669"/>
    <property type="project" value="UniProtKB-UniRule"/>
</dbReference>
<dbReference type="EMBL" id="QNRF01000002">
    <property type="protein sequence ID" value="RBO85029.1"/>
    <property type="molecule type" value="Genomic_DNA"/>
</dbReference>
<name>A0A366D699_9GAMM</name>
<feature type="transmembrane region" description="Helical" evidence="14">
    <location>
        <begin position="217"/>
        <end position="238"/>
    </location>
</feature>
<dbReference type="AlphaFoldDB" id="A0A366D699"/>
<dbReference type="RefSeq" id="WP_113873644.1">
    <property type="nucleotide sequence ID" value="NZ_QNRF01000002.1"/>
</dbReference>
<evidence type="ECO:0000256" key="14">
    <source>
        <dbReference type="HAMAP-Rule" id="MF_01006"/>
    </source>
</evidence>
<protein>
    <recommendedName>
        <fullName evidence="4 14">Undecaprenyl-diphosphatase</fullName>
        <ecNumber evidence="3 14">3.6.1.27</ecNumber>
    </recommendedName>
    <alternativeName>
        <fullName evidence="12 14">Bacitracin resistance protein</fullName>
    </alternativeName>
    <alternativeName>
        <fullName evidence="11 14">Undecaprenyl pyrophosphate phosphatase</fullName>
    </alternativeName>
</protein>
<evidence type="ECO:0000256" key="7">
    <source>
        <dbReference type="ARBA" id="ARBA00022801"/>
    </source>
</evidence>
<keyword evidence="16" id="KW-1185">Reference proteome</keyword>
<feature type="transmembrane region" description="Helical" evidence="14">
    <location>
        <begin position="185"/>
        <end position="205"/>
    </location>
</feature>
<dbReference type="GO" id="GO:0009252">
    <property type="term" value="P:peptidoglycan biosynthetic process"/>
    <property type="evidence" value="ECO:0007669"/>
    <property type="project" value="UniProtKB-KW"/>
</dbReference>
<gene>
    <name evidence="14" type="primary">uppP</name>
    <name evidence="15" type="ORF">DFP76_102431</name>
</gene>
<dbReference type="OrthoDB" id="9808289at2"/>
<dbReference type="NCBIfam" id="TIGR00753">
    <property type="entry name" value="undec_PP_bacA"/>
    <property type="match status" value="1"/>
</dbReference>
<comment type="catalytic activity">
    <reaction evidence="13 14">
        <text>di-trans,octa-cis-undecaprenyl diphosphate + H2O = di-trans,octa-cis-undecaprenyl phosphate + phosphate + H(+)</text>
        <dbReference type="Rhea" id="RHEA:28094"/>
        <dbReference type="ChEBI" id="CHEBI:15377"/>
        <dbReference type="ChEBI" id="CHEBI:15378"/>
        <dbReference type="ChEBI" id="CHEBI:43474"/>
        <dbReference type="ChEBI" id="CHEBI:58405"/>
        <dbReference type="ChEBI" id="CHEBI:60392"/>
        <dbReference type="EC" id="3.6.1.27"/>
    </reaction>
</comment>
<evidence type="ECO:0000256" key="5">
    <source>
        <dbReference type="ARBA" id="ARBA00022475"/>
    </source>
</evidence>
<evidence type="ECO:0000256" key="3">
    <source>
        <dbReference type="ARBA" id="ARBA00012374"/>
    </source>
</evidence>
<accession>A0A366D699</accession>
<comment type="similarity">
    <text evidence="2 14">Belongs to the UppP family.</text>
</comment>
<evidence type="ECO:0000256" key="12">
    <source>
        <dbReference type="ARBA" id="ARBA00032932"/>
    </source>
</evidence>